<evidence type="ECO:0000313" key="2">
    <source>
        <dbReference type="Proteomes" id="UP000602004"/>
    </source>
</evidence>
<comment type="caution">
    <text evidence="1">The sequence shown here is derived from an EMBL/GenBank/DDBJ whole genome shotgun (WGS) entry which is preliminary data.</text>
</comment>
<reference evidence="2" key="1">
    <citation type="journal article" date="2019" name="Int. J. Syst. Evol. Microbiol.">
        <title>The Global Catalogue of Microorganisms (GCM) 10K type strain sequencing project: providing services to taxonomists for standard genome sequencing and annotation.</title>
        <authorList>
            <consortium name="The Broad Institute Genomics Platform"/>
            <consortium name="The Broad Institute Genome Sequencing Center for Infectious Disease"/>
            <person name="Wu L."/>
            <person name="Ma J."/>
        </authorList>
    </citation>
    <scope>NUCLEOTIDE SEQUENCE [LARGE SCALE GENOMIC DNA]</scope>
    <source>
        <strain evidence="2">CGMCC 1.15103</strain>
    </source>
</reference>
<gene>
    <name evidence="1" type="ORF">GCM10011400_61970</name>
</gene>
<dbReference type="EMBL" id="BMHL01000015">
    <property type="protein sequence ID" value="GGC65547.1"/>
    <property type="molecule type" value="Genomic_DNA"/>
</dbReference>
<accession>A0ABQ1NAM4</accession>
<name>A0ABQ1NAM4_9BURK</name>
<evidence type="ECO:0000313" key="1">
    <source>
        <dbReference type="EMBL" id="GGC65547.1"/>
    </source>
</evidence>
<proteinExistence type="predicted"/>
<keyword evidence="2" id="KW-1185">Reference proteome</keyword>
<protein>
    <submittedName>
        <fullName evidence="1">Uncharacterized protein</fullName>
    </submittedName>
</protein>
<dbReference type="Proteomes" id="UP000602004">
    <property type="component" value="Unassembled WGS sequence"/>
</dbReference>
<sequence>MRPAFAPGMTSTMETDMDTAHIRPTWLTALLPLLAVYQYGDRSLVRAELFRMALSADAAARSAEALDRIANMLDRDGHPIDMHREELRAIARNALSEFHRVPPRAPQPALPESGF</sequence>
<organism evidence="1 2">
    <name type="scientific">Paraburkholderia caffeinilytica</name>
    <dbReference type="NCBI Taxonomy" id="1761016"/>
    <lineage>
        <taxon>Bacteria</taxon>
        <taxon>Pseudomonadati</taxon>
        <taxon>Pseudomonadota</taxon>
        <taxon>Betaproteobacteria</taxon>
        <taxon>Burkholderiales</taxon>
        <taxon>Burkholderiaceae</taxon>
        <taxon>Paraburkholderia</taxon>
    </lineage>
</organism>